<evidence type="ECO:0000313" key="2">
    <source>
        <dbReference type="Proteomes" id="UP000441797"/>
    </source>
</evidence>
<dbReference type="EMBL" id="NAPY01000074">
    <property type="protein sequence ID" value="MUL39328.1"/>
    <property type="molecule type" value="Genomic_DNA"/>
</dbReference>
<dbReference type="AlphaFoldDB" id="A0A6N8G1N9"/>
<dbReference type="PANTHER" id="PTHR34547:SF1">
    <property type="entry name" value="YACP-LIKE NYN DOMAIN PROTEIN"/>
    <property type="match status" value="1"/>
</dbReference>
<dbReference type="OrthoDB" id="9792160at2"/>
<dbReference type="Pfam" id="PF05991">
    <property type="entry name" value="NYN_YacP"/>
    <property type="match status" value="2"/>
</dbReference>
<gene>
    <name evidence="1" type="ORF">BWI75_24325</name>
</gene>
<accession>A0A6N8G1N9</accession>
<comment type="caution">
    <text evidence="1">The sequence shown here is derived from an EMBL/GenBank/DDBJ whole genome shotgun (WGS) entry which is preliminary data.</text>
</comment>
<proteinExistence type="predicted"/>
<evidence type="ECO:0000313" key="1">
    <source>
        <dbReference type="EMBL" id="MUL39328.1"/>
    </source>
</evidence>
<sequence>MPRSIPQAVLLVDGYNIIGAWSCLKKIRDTEGLEASRWQLIEDLTNYSAYQGIVTQVVFDAHYQNTCSNYEVITESLSAYYTSFGETADTYIEKVCAAFRPYLRGTLPIKTTIKNSKLPTYSQTSRIIVATSDRAHQLTVVGYGAEWLSAAQLKFEVQTAAHRVRQKNKSCRQPPSRFLANSIDAKARQRLSELRMGKK</sequence>
<dbReference type="PANTHER" id="PTHR34547">
    <property type="entry name" value="YACP-LIKE NYN DOMAIN PROTEIN"/>
    <property type="match status" value="1"/>
</dbReference>
<organism evidence="1 2">
    <name type="scientific">Gloeocapsopsis dulcis AAB1 = 1H9</name>
    <dbReference type="NCBI Taxonomy" id="1433147"/>
    <lineage>
        <taxon>Bacteria</taxon>
        <taxon>Bacillati</taxon>
        <taxon>Cyanobacteriota</taxon>
        <taxon>Cyanophyceae</taxon>
        <taxon>Oscillatoriophycideae</taxon>
        <taxon>Chroococcales</taxon>
        <taxon>Chroococcaceae</taxon>
        <taxon>Gloeocapsopsis</taxon>
        <taxon>Gloeocapsopsis dulcis</taxon>
    </lineage>
</organism>
<protein>
    <submittedName>
        <fullName evidence="1">RNA-binding protein</fullName>
    </submittedName>
</protein>
<name>A0A6N8G1N9_9CHRO</name>
<reference evidence="1 2" key="1">
    <citation type="journal article" date="2019" name="Front. Microbiol.">
        <title>Genomic Features for Desiccation Tolerance and Sugar Biosynthesis in the Extremophile Gloeocapsopsis sp. UTEX B3054.</title>
        <authorList>
            <person name="Urrejola C."/>
            <person name="Alcorta J."/>
            <person name="Salas L."/>
            <person name="Vasquez M."/>
            <person name="Polz M.F."/>
            <person name="Vicuna R."/>
            <person name="Diez B."/>
        </authorList>
    </citation>
    <scope>NUCLEOTIDE SEQUENCE [LARGE SCALE GENOMIC DNA]</scope>
    <source>
        <strain evidence="1 2">1H9</strain>
    </source>
</reference>
<dbReference type="InterPro" id="IPR010298">
    <property type="entry name" value="YacP-like"/>
</dbReference>
<keyword evidence="2" id="KW-1185">Reference proteome</keyword>
<dbReference type="CDD" id="cd10912">
    <property type="entry name" value="PIN_YacP-like"/>
    <property type="match status" value="1"/>
</dbReference>
<dbReference type="RefSeq" id="WP_105221539.1">
    <property type="nucleotide sequence ID" value="NZ_CAWNSU010000100.1"/>
</dbReference>
<dbReference type="Proteomes" id="UP000441797">
    <property type="component" value="Unassembled WGS sequence"/>
</dbReference>